<comment type="caution">
    <text evidence="1">The sequence shown here is derived from an EMBL/GenBank/DDBJ whole genome shotgun (WGS) entry which is preliminary data.</text>
</comment>
<dbReference type="EMBL" id="JAZEWV010000036">
    <property type="protein sequence ID" value="MEE4545899.1"/>
    <property type="molecule type" value="Genomic_DNA"/>
</dbReference>
<dbReference type="RefSeq" id="WP_330799604.1">
    <property type="nucleotide sequence ID" value="NZ_JAZEWV010000036.1"/>
</dbReference>
<evidence type="ECO:0008006" key="3">
    <source>
        <dbReference type="Google" id="ProtNLM"/>
    </source>
</evidence>
<proteinExistence type="predicted"/>
<sequence length="56" mass="6037">MPQMTDEYQGAAVEEEFDFSDLDLSTLSVTSTQGPTSKTDFGVVDSWPPSCCCAPN</sequence>
<name>A0ABU7PKX9_9ACTN</name>
<evidence type="ECO:0000313" key="2">
    <source>
        <dbReference type="Proteomes" id="UP001344658"/>
    </source>
</evidence>
<reference evidence="1 2" key="1">
    <citation type="submission" date="2023-12" db="EMBL/GenBank/DDBJ databases">
        <title>Streptomyces sp. V4-01.</title>
        <authorList>
            <person name="Somphong A."/>
            <person name="Phongsopitanun W."/>
        </authorList>
    </citation>
    <scope>NUCLEOTIDE SEQUENCE [LARGE SCALE GENOMIC DNA]</scope>
    <source>
        <strain evidence="1 2">V4-01</strain>
    </source>
</reference>
<keyword evidence="2" id="KW-1185">Reference proteome</keyword>
<accession>A0ABU7PKX9</accession>
<evidence type="ECO:0000313" key="1">
    <source>
        <dbReference type="EMBL" id="MEE4545899.1"/>
    </source>
</evidence>
<organism evidence="1 2">
    <name type="scientific">Actinacidiphila polyblastidii</name>
    <dbReference type="NCBI Taxonomy" id="3110430"/>
    <lineage>
        <taxon>Bacteria</taxon>
        <taxon>Bacillati</taxon>
        <taxon>Actinomycetota</taxon>
        <taxon>Actinomycetes</taxon>
        <taxon>Kitasatosporales</taxon>
        <taxon>Streptomycetaceae</taxon>
        <taxon>Actinacidiphila</taxon>
    </lineage>
</organism>
<gene>
    <name evidence="1" type="ORF">V2S66_28505</name>
</gene>
<dbReference type="Proteomes" id="UP001344658">
    <property type="component" value="Unassembled WGS sequence"/>
</dbReference>
<protein>
    <recommendedName>
        <fullName evidence="3">Thiazolylpeptide-type bacteriocin</fullName>
    </recommendedName>
</protein>